<dbReference type="AlphaFoldDB" id="A0A1N6YXA3"/>
<protein>
    <submittedName>
        <fullName evidence="1">Uncharacterized protein</fullName>
    </submittedName>
</protein>
<organism evidence="1 2">
    <name type="scientific">Shewanella morhuae</name>
    <dbReference type="NCBI Taxonomy" id="365591"/>
    <lineage>
        <taxon>Bacteria</taxon>
        <taxon>Pseudomonadati</taxon>
        <taxon>Pseudomonadota</taxon>
        <taxon>Gammaproteobacteria</taxon>
        <taxon>Alteromonadales</taxon>
        <taxon>Shewanellaceae</taxon>
        <taxon>Shewanella</taxon>
    </lineage>
</organism>
<gene>
    <name evidence="1" type="ORF">NCTC10736_01009</name>
</gene>
<sequence>MMIVFVSQQETIYYLSNLFLLSDNNVFMGWYF</sequence>
<accession>A0A1N6YXA3</accession>
<reference evidence="1 2" key="1">
    <citation type="submission" date="2018-06" db="EMBL/GenBank/DDBJ databases">
        <authorList>
            <consortium name="Pathogen Informatics"/>
            <person name="Doyle S."/>
        </authorList>
    </citation>
    <scope>NUCLEOTIDE SEQUENCE [LARGE SCALE GENOMIC DNA]</scope>
    <source>
        <strain evidence="1 2">NCTC10736</strain>
    </source>
</reference>
<dbReference type="EMBL" id="UGYV01000001">
    <property type="protein sequence ID" value="SUI68051.1"/>
    <property type="molecule type" value="Genomic_DNA"/>
</dbReference>
<proteinExistence type="predicted"/>
<dbReference type="STRING" id="365591.SAMN05421840_1117"/>
<evidence type="ECO:0000313" key="1">
    <source>
        <dbReference type="EMBL" id="SUI68051.1"/>
    </source>
</evidence>
<accession>A0A379ZV50</accession>
<evidence type="ECO:0000313" key="2">
    <source>
        <dbReference type="Proteomes" id="UP000255061"/>
    </source>
</evidence>
<dbReference type="Proteomes" id="UP000255061">
    <property type="component" value="Unassembled WGS sequence"/>
</dbReference>
<name>A0A1N6YXA3_9GAMM</name>